<feature type="compositionally biased region" description="Basic and acidic residues" evidence="1">
    <location>
        <begin position="10"/>
        <end position="20"/>
    </location>
</feature>
<gene>
    <name evidence="2" type="ORF">LDAN0321_LOCUS14183</name>
</gene>
<protein>
    <submittedName>
        <fullName evidence="2">Uncharacterized protein</fullName>
    </submittedName>
</protein>
<dbReference type="AlphaFoldDB" id="A0A7S2L1V0"/>
<accession>A0A7S2L1V0</accession>
<reference evidence="2" key="1">
    <citation type="submission" date="2021-01" db="EMBL/GenBank/DDBJ databases">
        <authorList>
            <person name="Corre E."/>
            <person name="Pelletier E."/>
            <person name="Niang G."/>
            <person name="Scheremetjew M."/>
            <person name="Finn R."/>
            <person name="Kale V."/>
            <person name="Holt S."/>
            <person name="Cochrane G."/>
            <person name="Meng A."/>
            <person name="Brown T."/>
            <person name="Cohen L."/>
        </authorList>
    </citation>
    <scope>NUCLEOTIDE SEQUENCE</scope>
    <source>
        <strain evidence="2">B650</strain>
    </source>
</reference>
<feature type="compositionally biased region" description="Acidic residues" evidence="1">
    <location>
        <begin position="114"/>
        <end position="129"/>
    </location>
</feature>
<sequence>MTMTVRIPKTKQDTNPSKRDTKHICCIHSHKIEQQNTMKLSAALLFLTSVVNVNSSEYLALRGQKRRAAVVGFEDEDAGDIHIELPTPEMGVEEAEVNDEVEVPDVYSRSEEFGTLEETGEGTDEDDGTTDGGNGPNEPGYLPGMEPPDEYEDEPEDPSPCEALGADPDPEGQAYADCMKAEDDHSIDEDEVEESASIQYAPVEITKSFTTLEEGEGEDTIMKPLLPNEAKVVTKTITLEYADGTKATIMETYPELPVPTESPVGNPDPSV</sequence>
<proteinExistence type="predicted"/>
<feature type="region of interest" description="Disordered" evidence="1">
    <location>
        <begin position="1"/>
        <end position="20"/>
    </location>
</feature>
<feature type="region of interest" description="Disordered" evidence="1">
    <location>
        <begin position="93"/>
        <end position="174"/>
    </location>
</feature>
<name>A0A7S2L1V0_9STRA</name>
<evidence type="ECO:0000256" key="1">
    <source>
        <dbReference type="SAM" id="MobiDB-lite"/>
    </source>
</evidence>
<evidence type="ECO:0000313" key="2">
    <source>
        <dbReference type="EMBL" id="CAD9593407.1"/>
    </source>
</evidence>
<organism evidence="2">
    <name type="scientific">Leptocylindrus danicus</name>
    <dbReference type="NCBI Taxonomy" id="163516"/>
    <lineage>
        <taxon>Eukaryota</taxon>
        <taxon>Sar</taxon>
        <taxon>Stramenopiles</taxon>
        <taxon>Ochrophyta</taxon>
        <taxon>Bacillariophyta</taxon>
        <taxon>Coscinodiscophyceae</taxon>
        <taxon>Chaetocerotophycidae</taxon>
        <taxon>Leptocylindrales</taxon>
        <taxon>Leptocylindraceae</taxon>
        <taxon>Leptocylindrus</taxon>
    </lineage>
</organism>
<feature type="compositionally biased region" description="Acidic residues" evidence="1">
    <location>
        <begin position="93"/>
        <end position="103"/>
    </location>
</feature>
<dbReference type="EMBL" id="HBGY01022450">
    <property type="protein sequence ID" value="CAD9593407.1"/>
    <property type="molecule type" value="Transcribed_RNA"/>
</dbReference>
<feature type="compositionally biased region" description="Acidic residues" evidence="1">
    <location>
        <begin position="147"/>
        <end position="159"/>
    </location>
</feature>